<evidence type="ECO:0000256" key="11">
    <source>
        <dbReference type="ARBA" id="ARBA00023180"/>
    </source>
</evidence>
<feature type="transmembrane region" description="Helical" evidence="12">
    <location>
        <begin position="582"/>
        <end position="607"/>
    </location>
</feature>
<evidence type="ECO:0000256" key="8">
    <source>
        <dbReference type="ARBA" id="ARBA00022824"/>
    </source>
</evidence>
<feature type="transmembrane region" description="Helical" evidence="12">
    <location>
        <begin position="447"/>
        <end position="466"/>
    </location>
</feature>
<organism evidence="14 15">
    <name type="scientific">[Candida] subhashii</name>
    <dbReference type="NCBI Taxonomy" id="561895"/>
    <lineage>
        <taxon>Eukaryota</taxon>
        <taxon>Fungi</taxon>
        <taxon>Dikarya</taxon>
        <taxon>Ascomycota</taxon>
        <taxon>Saccharomycotina</taxon>
        <taxon>Pichiomycetes</taxon>
        <taxon>Debaryomycetaceae</taxon>
        <taxon>Spathaspora</taxon>
    </lineage>
</organism>
<evidence type="ECO:0000256" key="9">
    <source>
        <dbReference type="ARBA" id="ARBA00022989"/>
    </source>
</evidence>
<comment type="pathway">
    <text evidence="2 12">Glycolipid biosynthesis; glycosylphosphatidylinositol-anchor biosynthesis.</text>
</comment>
<sequence length="895" mass="101870">MLRSITLRWFIQIVITLLNIGGLLIFLRGFFPAKTVLPGYNEFTTTAPSPFLHNGKPQFDKVIVMVVDAMRSDFCFSETHSHFEFLHSLINQGHAIPFTAYSNPPTVTLPRLKGITTGGTPSFLDAILNVHEDDTSQGLNQDSWIYQFKKMKKKINFFGDDTWLKLFPDSFDEYEGTNSFFVSDFTEVDQNVTRHLDAQLGDGKEWDGLILHYLGLDHIGHKGGPESVYMKPKHQEMDEVLTRLYEYVELRKQKENEDILIVLMGDHGMNEIGNHGGSSTGETSSAMVLISPKVNQEKREAPLPNNDEYSYYHKISQIDLVPTLSTLLNFPIPKNSLGVISKEVLDLWPQEDRIRVLIENCKQIMQLYEAKNVQDESEIWNQWVSLQKADHPIEDYFEFLKEIQSDMASSATNYQYGDIFTGVGLLFVATISIIVFFNTYFMGNSSTSVPLVLFFQLFVVIYSFHFHGSSLIEEEHQIWYFFTSITLLYLGVFHFRAFSSVSNFAYFVLIFIGVRILKSWNNSGQKYSTNYNIGFYFSHTNEALLWFLILVTYVAVTMTTYIQGGFLPTFSLIPTKGGVPALADAGVLISLVSMFIASSISFSFKIMQYYIDGNVLPKMIRWMFLYILDSYGISIAKDAVNDNELKFRLQEVSVSMSNLAMYILLAVSVARFAVGKFRGVKYRSITDFTNLMTIYLIHHTRHENIPMFLVLIVIRFSLAKLIKRMNKQGLNIDHTILILSLVTICLQNLTFFSMGNTNSLATVDLSNAYNGVKAYSIFPVGLLTFISNFSGPVFWSLSSLQLLFEVSNTAFEGPSLEDLTFLPGLRKSVFVIKSTTTLFFYCVSATNLIASCINLRFHLFIWSVFSPKLLYFGCWSVFVNFLIDLVLAAIVLFIL</sequence>
<comment type="function">
    <text evidence="12">Ethanolamine phosphate transferase involved in glycosylphosphatidylinositol-anchor biosynthesis. Transfers ethanolamine phosphate to the GPI second mannose.</text>
</comment>
<evidence type="ECO:0000256" key="1">
    <source>
        <dbReference type="ARBA" id="ARBA00004477"/>
    </source>
</evidence>
<dbReference type="GeneID" id="73472496"/>
<dbReference type="InterPro" id="IPR037674">
    <property type="entry name" value="PIG-G_N"/>
</dbReference>
<evidence type="ECO:0000313" key="14">
    <source>
        <dbReference type="EMBL" id="KAG7660734.1"/>
    </source>
</evidence>
<protein>
    <recommendedName>
        <fullName evidence="4 12">GPI ethanolamine phosphate transferase 2</fullName>
    </recommendedName>
</protein>
<dbReference type="Proteomes" id="UP000694255">
    <property type="component" value="Unassembled WGS sequence"/>
</dbReference>
<evidence type="ECO:0000256" key="10">
    <source>
        <dbReference type="ARBA" id="ARBA00023136"/>
    </source>
</evidence>
<comment type="subcellular location">
    <subcellularLocation>
        <location evidence="1 12">Endoplasmic reticulum membrane</location>
        <topology evidence="1 12">Multi-pass membrane protein</topology>
    </subcellularLocation>
</comment>
<dbReference type="GO" id="GO:0006506">
    <property type="term" value="P:GPI anchor biosynthetic process"/>
    <property type="evidence" value="ECO:0007669"/>
    <property type="project" value="UniProtKB-UniPathway"/>
</dbReference>
<reference evidence="14 15" key="1">
    <citation type="journal article" date="2021" name="DNA Res.">
        <title>Genome analysis of Candida subhashii reveals its hybrid nature and dual mitochondrial genome conformations.</title>
        <authorList>
            <person name="Mixao V."/>
            <person name="Hegedusova E."/>
            <person name="Saus E."/>
            <person name="Pryszcz L.P."/>
            <person name="Cillingova A."/>
            <person name="Nosek J."/>
            <person name="Gabaldon T."/>
        </authorList>
    </citation>
    <scope>NUCLEOTIDE SEQUENCE [LARGE SCALE GENOMIC DNA]</scope>
    <source>
        <strain evidence="14 15">CBS 10753</strain>
    </source>
</reference>
<keyword evidence="8 12" id="KW-0256">Endoplasmic reticulum</keyword>
<dbReference type="PANTHER" id="PTHR23072:SF0">
    <property type="entry name" value="GPI ETHANOLAMINE PHOSPHATE TRANSFERASE 2"/>
    <property type="match status" value="1"/>
</dbReference>
<feature type="transmembrane region" description="Helical" evidence="12">
    <location>
        <begin position="869"/>
        <end position="894"/>
    </location>
</feature>
<feature type="transmembrane region" description="Helical" evidence="12">
    <location>
        <begin position="478"/>
        <end position="498"/>
    </location>
</feature>
<feature type="transmembrane region" description="Helical" evidence="12">
    <location>
        <begin position="656"/>
        <end position="673"/>
    </location>
</feature>
<dbReference type="Pfam" id="PF01663">
    <property type="entry name" value="Phosphodiest"/>
    <property type="match status" value="1"/>
</dbReference>
<dbReference type="AlphaFoldDB" id="A0A8J5Q219"/>
<feature type="transmembrane region" description="Helical" evidence="12">
    <location>
        <begin position="704"/>
        <end position="722"/>
    </location>
</feature>
<feature type="domain" description="GPI ethanolamine phosphate transferase 2 C-terminal" evidence="13">
    <location>
        <begin position="411"/>
        <end position="892"/>
    </location>
</feature>
<name>A0A8J5Q219_9ASCO</name>
<feature type="transmembrane region" description="Helical" evidence="12">
    <location>
        <begin position="504"/>
        <end position="522"/>
    </location>
</feature>
<feature type="transmembrane region" description="Helical" evidence="12">
    <location>
        <begin position="774"/>
        <end position="795"/>
    </location>
</feature>
<dbReference type="RefSeq" id="XP_049260967.1">
    <property type="nucleotide sequence ID" value="XM_049409790.1"/>
</dbReference>
<evidence type="ECO:0000256" key="5">
    <source>
        <dbReference type="ARBA" id="ARBA00022502"/>
    </source>
</evidence>
<feature type="transmembrane region" description="Helical" evidence="12">
    <location>
        <begin position="734"/>
        <end position="754"/>
    </location>
</feature>
<keyword evidence="10 12" id="KW-0472">Membrane</keyword>
<gene>
    <name evidence="14" type="ORF">J8A68_005696</name>
</gene>
<evidence type="ECO:0000256" key="7">
    <source>
        <dbReference type="ARBA" id="ARBA00022692"/>
    </source>
</evidence>
<evidence type="ECO:0000256" key="12">
    <source>
        <dbReference type="RuleBase" id="RU367106"/>
    </source>
</evidence>
<proteinExistence type="inferred from homology"/>
<dbReference type="UniPathway" id="UPA00196"/>
<evidence type="ECO:0000256" key="2">
    <source>
        <dbReference type="ARBA" id="ARBA00004687"/>
    </source>
</evidence>
<dbReference type="InterPro" id="IPR002591">
    <property type="entry name" value="Phosphodiest/P_Trfase"/>
</dbReference>
<dbReference type="GO" id="GO:0005789">
    <property type="term" value="C:endoplasmic reticulum membrane"/>
    <property type="evidence" value="ECO:0007669"/>
    <property type="project" value="UniProtKB-SubCell"/>
</dbReference>
<keyword evidence="7 12" id="KW-0812">Transmembrane</keyword>
<dbReference type="InterPro" id="IPR045687">
    <property type="entry name" value="PIGG/GPI7_C"/>
</dbReference>
<comment type="caution">
    <text evidence="14">The sequence shown here is derived from an EMBL/GenBank/DDBJ whole genome shotgun (WGS) entry which is preliminary data.</text>
</comment>
<keyword evidence="9 12" id="KW-1133">Transmembrane helix</keyword>
<dbReference type="GO" id="GO:0051267">
    <property type="term" value="F:CP2 mannose-ethanolamine phosphotransferase activity"/>
    <property type="evidence" value="ECO:0007669"/>
    <property type="project" value="TreeGrafter"/>
</dbReference>
<dbReference type="FunFam" id="3.40.720.10:FF:000045">
    <property type="entry name" value="GPI ethanolamine phosphate transferase 2"/>
    <property type="match status" value="1"/>
</dbReference>
<dbReference type="PANTHER" id="PTHR23072">
    <property type="entry name" value="PHOSPHATIDYLINOSITOL GLYCAN-RELATED"/>
    <property type="match status" value="1"/>
</dbReference>
<dbReference type="Pfam" id="PF19316">
    <property type="entry name" value="PIGO_PIGG"/>
    <property type="match status" value="1"/>
</dbReference>
<evidence type="ECO:0000256" key="3">
    <source>
        <dbReference type="ARBA" id="ARBA00005315"/>
    </source>
</evidence>
<dbReference type="InterPro" id="IPR039527">
    <property type="entry name" value="PIGG/GPI7"/>
</dbReference>
<feature type="transmembrane region" description="Helical" evidence="12">
    <location>
        <begin position="838"/>
        <end position="857"/>
    </location>
</feature>
<keyword evidence="5 12" id="KW-0337">GPI-anchor biosynthesis</keyword>
<dbReference type="EMBL" id="JAGSYN010000274">
    <property type="protein sequence ID" value="KAG7660734.1"/>
    <property type="molecule type" value="Genomic_DNA"/>
</dbReference>
<evidence type="ECO:0000256" key="6">
    <source>
        <dbReference type="ARBA" id="ARBA00022679"/>
    </source>
</evidence>
<evidence type="ECO:0000313" key="15">
    <source>
        <dbReference type="Proteomes" id="UP000694255"/>
    </source>
</evidence>
<evidence type="ECO:0000259" key="13">
    <source>
        <dbReference type="Pfam" id="PF19316"/>
    </source>
</evidence>
<keyword evidence="15" id="KW-1185">Reference proteome</keyword>
<keyword evidence="6 12" id="KW-0808">Transferase</keyword>
<dbReference type="OrthoDB" id="272139at2759"/>
<accession>A0A8J5Q219</accession>
<dbReference type="CDD" id="cd16024">
    <property type="entry name" value="GPI_EPT_2"/>
    <property type="match status" value="1"/>
</dbReference>
<feature type="transmembrane region" description="Helical" evidence="12">
    <location>
        <begin position="419"/>
        <end position="441"/>
    </location>
</feature>
<keyword evidence="11" id="KW-0325">Glycoprotein</keyword>
<comment type="similarity">
    <text evidence="3 12">Belongs to the PIGG/PIGN/PIGO family. PIGG subfamily.</text>
</comment>
<feature type="transmembrane region" description="Helical" evidence="12">
    <location>
        <begin position="6"/>
        <end position="27"/>
    </location>
</feature>
<feature type="transmembrane region" description="Helical" evidence="12">
    <location>
        <begin position="543"/>
        <end position="562"/>
    </location>
</feature>
<evidence type="ECO:0000256" key="4">
    <source>
        <dbReference type="ARBA" id="ARBA00020830"/>
    </source>
</evidence>